<evidence type="ECO:0000256" key="6">
    <source>
        <dbReference type="ARBA" id="ARBA00022777"/>
    </source>
</evidence>
<evidence type="ECO:0000256" key="15">
    <source>
        <dbReference type="SAM" id="Phobius"/>
    </source>
</evidence>
<evidence type="ECO:0000256" key="1">
    <source>
        <dbReference type="ARBA" id="ARBA00012513"/>
    </source>
</evidence>
<dbReference type="InterPro" id="IPR005543">
    <property type="entry name" value="PASTA_dom"/>
</dbReference>
<dbReference type="GO" id="GO:0004674">
    <property type="term" value="F:protein serine/threonine kinase activity"/>
    <property type="evidence" value="ECO:0007669"/>
    <property type="project" value="UniProtKB-KW"/>
</dbReference>
<feature type="domain" description="Protein kinase" evidence="16">
    <location>
        <begin position="11"/>
        <end position="271"/>
    </location>
</feature>
<keyword evidence="4" id="KW-0808">Transferase</keyword>
<feature type="domain" description="PASTA" evidence="17">
    <location>
        <begin position="492"/>
        <end position="558"/>
    </location>
</feature>
<dbReference type="PANTHER" id="PTHR43289:SF34">
    <property type="entry name" value="SERINE_THREONINE-PROTEIN KINASE YBDM-RELATED"/>
    <property type="match status" value="1"/>
</dbReference>
<feature type="domain" description="PASTA" evidence="17">
    <location>
        <begin position="356"/>
        <end position="422"/>
    </location>
</feature>
<evidence type="ECO:0000256" key="2">
    <source>
        <dbReference type="ARBA" id="ARBA00022527"/>
    </source>
</evidence>
<evidence type="ECO:0000256" key="12">
    <source>
        <dbReference type="ARBA" id="ARBA00070041"/>
    </source>
</evidence>
<comment type="catalytic activity">
    <reaction evidence="9">
        <text>L-threonyl-[protein] + ATP = O-phospho-L-threonyl-[protein] + ADP + H(+)</text>
        <dbReference type="Rhea" id="RHEA:46608"/>
        <dbReference type="Rhea" id="RHEA-COMP:11060"/>
        <dbReference type="Rhea" id="RHEA-COMP:11605"/>
        <dbReference type="ChEBI" id="CHEBI:15378"/>
        <dbReference type="ChEBI" id="CHEBI:30013"/>
        <dbReference type="ChEBI" id="CHEBI:30616"/>
        <dbReference type="ChEBI" id="CHEBI:61977"/>
        <dbReference type="ChEBI" id="CHEBI:456216"/>
        <dbReference type="EC" id="2.7.11.1"/>
    </reaction>
</comment>
<evidence type="ECO:0000256" key="10">
    <source>
        <dbReference type="ARBA" id="ARBA00048679"/>
    </source>
</evidence>
<evidence type="ECO:0000256" key="4">
    <source>
        <dbReference type="ARBA" id="ARBA00022679"/>
    </source>
</evidence>
<comment type="caution">
    <text evidence="18">The sequence shown here is derived from an EMBL/GenBank/DDBJ whole genome shotgun (WGS) entry which is preliminary data.</text>
</comment>
<dbReference type="GO" id="GO:0005524">
    <property type="term" value="F:ATP binding"/>
    <property type="evidence" value="ECO:0007669"/>
    <property type="project" value="UniProtKB-UniRule"/>
</dbReference>
<keyword evidence="15" id="KW-1133">Transmembrane helix</keyword>
<reference evidence="18 19" key="1">
    <citation type="submission" date="2019-07" db="EMBL/GenBank/DDBJ databases">
        <title>Allobacillus sp. nov. SKP isolated from shrimp paste of Euphausiacea.</title>
        <authorList>
            <person name="Kanchanasin P."/>
            <person name="Tanasupawat S."/>
            <person name="Shi W."/>
            <person name="Wu L."/>
            <person name="Ma J."/>
        </authorList>
    </citation>
    <scope>NUCLEOTIDE SEQUENCE [LARGE SCALE GENOMIC DNA]</scope>
    <source>
        <strain evidence="18 19">SKP4-8</strain>
    </source>
</reference>
<dbReference type="PROSITE" id="PS50011">
    <property type="entry name" value="PROTEIN_KINASE_DOM"/>
    <property type="match status" value="1"/>
</dbReference>
<comment type="catalytic activity">
    <reaction evidence="10">
        <text>L-seryl-[protein] + ATP = O-phospho-L-seryl-[protein] + ADP + H(+)</text>
        <dbReference type="Rhea" id="RHEA:17989"/>
        <dbReference type="Rhea" id="RHEA-COMP:9863"/>
        <dbReference type="Rhea" id="RHEA-COMP:11604"/>
        <dbReference type="ChEBI" id="CHEBI:15378"/>
        <dbReference type="ChEBI" id="CHEBI:29999"/>
        <dbReference type="ChEBI" id="CHEBI:30616"/>
        <dbReference type="ChEBI" id="CHEBI:83421"/>
        <dbReference type="ChEBI" id="CHEBI:456216"/>
        <dbReference type="EC" id="2.7.11.1"/>
    </reaction>
</comment>
<evidence type="ECO:0000256" key="13">
    <source>
        <dbReference type="PROSITE-ProRule" id="PRU10141"/>
    </source>
</evidence>
<organism evidence="18 19">
    <name type="scientific">Allobacillus salarius</name>
    <dbReference type="NCBI Taxonomy" id="1955272"/>
    <lineage>
        <taxon>Bacteria</taxon>
        <taxon>Bacillati</taxon>
        <taxon>Bacillota</taxon>
        <taxon>Bacilli</taxon>
        <taxon>Bacillales</taxon>
        <taxon>Bacillaceae</taxon>
        <taxon>Allobacillus</taxon>
    </lineage>
</organism>
<dbReference type="SUPFAM" id="SSF56112">
    <property type="entry name" value="Protein kinase-like (PK-like)"/>
    <property type="match status" value="1"/>
</dbReference>
<evidence type="ECO:0000256" key="7">
    <source>
        <dbReference type="ARBA" id="ARBA00022840"/>
    </source>
</evidence>
<evidence type="ECO:0000259" key="16">
    <source>
        <dbReference type="PROSITE" id="PS50011"/>
    </source>
</evidence>
<feature type="region of interest" description="Disordered" evidence="14">
    <location>
        <begin position="567"/>
        <end position="604"/>
    </location>
</feature>
<evidence type="ECO:0000256" key="3">
    <source>
        <dbReference type="ARBA" id="ARBA00022544"/>
    </source>
</evidence>
<dbReference type="EC" id="2.7.11.1" evidence="1"/>
<dbReference type="Proteomes" id="UP000316425">
    <property type="component" value="Unassembled WGS sequence"/>
</dbReference>
<dbReference type="RefSeq" id="WP_144087684.1">
    <property type="nucleotide sequence ID" value="NZ_VMHE01000002.1"/>
</dbReference>
<dbReference type="GO" id="GO:0071224">
    <property type="term" value="P:cellular response to peptidoglycan"/>
    <property type="evidence" value="ECO:0007669"/>
    <property type="project" value="UniProtKB-ARBA"/>
</dbReference>
<evidence type="ECO:0000313" key="18">
    <source>
        <dbReference type="EMBL" id="TSJ67095.1"/>
    </source>
</evidence>
<keyword evidence="6 18" id="KW-0418">Kinase</keyword>
<keyword evidence="15" id="KW-0812">Transmembrane</keyword>
<dbReference type="PROSITE" id="PS51178">
    <property type="entry name" value="PASTA"/>
    <property type="match status" value="3"/>
</dbReference>
<evidence type="ECO:0000256" key="11">
    <source>
        <dbReference type="ARBA" id="ARBA00060432"/>
    </source>
</evidence>
<evidence type="ECO:0000256" key="8">
    <source>
        <dbReference type="ARBA" id="ARBA00022968"/>
    </source>
</evidence>
<evidence type="ECO:0000256" key="9">
    <source>
        <dbReference type="ARBA" id="ARBA00047899"/>
    </source>
</evidence>
<sequence length="666" mass="74444">MLTGKILNERYKILHTIGGGGMANVYLGEDLILNREVAIKVLKMEYSNNNEFIERFRREAESAISLSNDHIVNIFDVGEENNVYYMVMEYVEGHTLKEHIQNNGPLSASDAVAIMLQLTSALSHAHTNGIIHRDVKPQNVLMDQYGNVKITDFGIARALSSTQLTKTNDVLGSVHYLSPEQARGGTATKKSDIYSLGIVLFELLTGRLPFSGESAVSVALKHMQTETPYVRSFQPSVPQSLENVVLKATAKNPLHRYQSIDEMESDLKTVLNTDRQDEERFIPPVEEGEDTKVMPVVPPNMKFEEEDGKTIVNSEQQAKDKPNKKSKKWMIFLISFSALVVIAAIIALFVLPKMLIPDDIEIPDVAGKTYEEAFSELTDLGLEVERDTVYDEEIEEGLVVKTSPRAGNTVKEGATVTIVTSMGQEKIEFPDYVGSSFEQTKKLLESNGYQEVIGYRKDSDKPEGEIIAQIQPEPGEEIIPENTRVIFDVSNGPPTVSLQSVEGWSLEDVQDYAKTNNLSLVTEEEFSDDVREGRIIQQSPSSNTELEVGDEFRVVVSKGPDLKPVTKTETFEVVYDPPESEQTPDNNENSEDENSENDSSNDPIGQEVVIYIGDANRNINNVFHEETIYADTTYEIELTVNPGEKASYRVVRDGETYIEQSVPYEE</sequence>
<dbReference type="AlphaFoldDB" id="A0A556PRT0"/>
<dbReference type="InterPro" id="IPR011009">
    <property type="entry name" value="Kinase-like_dom_sf"/>
</dbReference>
<feature type="transmembrane region" description="Helical" evidence="15">
    <location>
        <begin position="329"/>
        <end position="351"/>
    </location>
</feature>
<dbReference type="PROSITE" id="PS00107">
    <property type="entry name" value="PROTEIN_KINASE_ATP"/>
    <property type="match status" value="1"/>
</dbReference>
<protein>
    <recommendedName>
        <fullName evidence="12">Serine/threonine-protein kinase PrkC</fullName>
        <ecNumber evidence="1">2.7.11.1</ecNumber>
    </recommendedName>
</protein>
<dbReference type="SMART" id="SM00740">
    <property type="entry name" value="PASTA"/>
    <property type="match status" value="3"/>
</dbReference>
<proteinExistence type="predicted"/>
<comment type="subcellular location">
    <subcellularLocation>
        <location evidence="11">Spore membrane</location>
        <topology evidence="11">Single-pass type II membrane protein</topology>
    </subcellularLocation>
</comment>
<dbReference type="SUPFAM" id="SSF54184">
    <property type="entry name" value="Penicillin-binding protein 2x (pbp-2x), c-terminal domain"/>
    <property type="match status" value="1"/>
</dbReference>
<name>A0A556PRT0_9BACI</name>
<dbReference type="CDD" id="cd06577">
    <property type="entry name" value="PASTA_pknB"/>
    <property type="match status" value="3"/>
</dbReference>
<evidence type="ECO:0000313" key="19">
    <source>
        <dbReference type="Proteomes" id="UP000316425"/>
    </source>
</evidence>
<dbReference type="PANTHER" id="PTHR43289">
    <property type="entry name" value="MITOGEN-ACTIVATED PROTEIN KINASE KINASE KINASE 20-RELATED"/>
    <property type="match status" value="1"/>
</dbReference>
<dbReference type="InterPro" id="IPR008271">
    <property type="entry name" value="Ser/Thr_kinase_AS"/>
</dbReference>
<evidence type="ECO:0000259" key="17">
    <source>
        <dbReference type="PROSITE" id="PS51178"/>
    </source>
</evidence>
<dbReference type="PROSITE" id="PS00108">
    <property type="entry name" value="PROTEIN_KINASE_ST"/>
    <property type="match status" value="1"/>
</dbReference>
<gene>
    <name evidence="18" type="primary">pknB</name>
    <name evidence="18" type="ORF">FPQ13_02235</name>
</gene>
<dbReference type="NCBIfam" id="NF033483">
    <property type="entry name" value="PknB_PASTA_kin"/>
    <property type="match status" value="1"/>
</dbReference>
<dbReference type="SMART" id="SM00220">
    <property type="entry name" value="S_TKc"/>
    <property type="match status" value="1"/>
</dbReference>
<keyword evidence="19" id="KW-1185">Reference proteome</keyword>
<keyword evidence="7 13" id="KW-0067">ATP-binding</keyword>
<dbReference type="InterPro" id="IPR017441">
    <property type="entry name" value="Protein_kinase_ATP_BS"/>
</dbReference>
<dbReference type="Gene3D" id="3.30.200.20">
    <property type="entry name" value="Phosphorylase Kinase, domain 1"/>
    <property type="match status" value="1"/>
</dbReference>
<dbReference type="GO" id="GO:0009847">
    <property type="term" value="P:spore germination"/>
    <property type="evidence" value="ECO:0007669"/>
    <property type="project" value="UniProtKB-ARBA"/>
</dbReference>
<feature type="domain" description="PASTA" evidence="17">
    <location>
        <begin position="423"/>
        <end position="491"/>
    </location>
</feature>
<evidence type="ECO:0000256" key="14">
    <source>
        <dbReference type="SAM" id="MobiDB-lite"/>
    </source>
</evidence>
<dbReference type="Pfam" id="PF03793">
    <property type="entry name" value="PASTA"/>
    <property type="match status" value="3"/>
</dbReference>
<keyword evidence="2" id="KW-0723">Serine/threonine-protein kinase</keyword>
<dbReference type="GO" id="GO:0007165">
    <property type="term" value="P:signal transduction"/>
    <property type="evidence" value="ECO:0007669"/>
    <property type="project" value="UniProtKB-ARBA"/>
</dbReference>
<dbReference type="FunFam" id="3.30.200.20:FF:000035">
    <property type="entry name" value="Serine/threonine protein kinase Stk1"/>
    <property type="match status" value="1"/>
</dbReference>
<keyword evidence="5 13" id="KW-0547">Nucleotide-binding</keyword>
<dbReference type="Gene3D" id="1.10.510.10">
    <property type="entry name" value="Transferase(Phosphotransferase) domain 1"/>
    <property type="match status" value="1"/>
</dbReference>
<dbReference type="CDD" id="cd14014">
    <property type="entry name" value="STKc_PknB_like"/>
    <property type="match status" value="1"/>
</dbReference>
<dbReference type="OrthoDB" id="9788659at2"/>
<feature type="binding site" evidence="13">
    <location>
        <position position="40"/>
    </location>
    <ligand>
        <name>ATP</name>
        <dbReference type="ChEBI" id="CHEBI:30616"/>
    </ligand>
</feature>
<dbReference type="EMBL" id="VMHE01000002">
    <property type="protein sequence ID" value="TSJ67095.1"/>
    <property type="molecule type" value="Genomic_DNA"/>
</dbReference>
<accession>A0A556PRT0</accession>
<keyword evidence="3" id="KW-0309">Germination</keyword>
<dbReference type="InterPro" id="IPR000719">
    <property type="entry name" value="Prot_kinase_dom"/>
</dbReference>
<keyword evidence="8" id="KW-0735">Signal-anchor</keyword>
<evidence type="ECO:0000256" key="5">
    <source>
        <dbReference type="ARBA" id="ARBA00022741"/>
    </source>
</evidence>
<dbReference type="Gene3D" id="2.60.40.2560">
    <property type="match status" value="1"/>
</dbReference>
<dbReference type="Gene3D" id="3.30.10.20">
    <property type="match status" value="3"/>
</dbReference>
<dbReference type="FunFam" id="1.10.510.10:FF:000021">
    <property type="entry name" value="Serine/threonine protein kinase"/>
    <property type="match status" value="1"/>
</dbReference>
<keyword evidence="15" id="KW-0472">Membrane</keyword>
<dbReference type="Pfam" id="PF00069">
    <property type="entry name" value="Pkinase"/>
    <property type="match status" value="1"/>
</dbReference>